<feature type="transmembrane region" description="Helical" evidence="8">
    <location>
        <begin position="467"/>
        <end position="490"/>
    </location>
</feature>
<dbReference type="InterPro" id="IPR000060">
    <property type="entry name" value="BCCT_transptr"/>
</dbReference>
<evidence type="ECO:0000313" key="9">
    <source>
        <dbReference type="EMBL" id="MCK7613914.1"/>
    </source>
</evidence>
<evidence type="ECO:0000256" key="1">
    <source>
        <dbReference type="ARBA" id="ARBA00004651"/>
    </source>
</evidence>
<name>A0ABT0GWU1_9HYPH</name>
<feature type="transmembrane region" description="Helical" evidence="8">
    <location>
        <begin position="175"/>
        <end position="208"/>
    </location>
</feature>
<feature type="transmembrane region" description="Helical" evidence="8">
    <location>
        <begin position="254"/>
        <end position="272"/>
    </location>
</feature>
<proteinExistence type="inferred from homology"/>
<dbReference type="PANTHER" id="PTHR30047:SF7">
    <property type="entry name" value="HIGH-AFFINITY CHOLINE TRANSPORT PROTEIN"/>
    <property type="match status" value="1"/>
</dbReference>
<evidence type="ECO:0000256" key="8">
    <source>
        <dbReference type="SAM" id="Phobius"/>
    </source>
</evidence>
<reference evidence="9" key="1">
    <citation type="submission" date="2022-04" db="EMBL/GenBank/DDBJ databases">
        <title>Roseibium sp. CAU 1639 isolated from mud.</title>
        <authorList>
            <person name="Kim W."/>
        </authorList>
    </citation>
    <scope>NUCLEOTIDE SEQUENCE</scope>
    <source>
        <strain evidence="9">CAU 1639</strain>
    </source>
</reference>
<keyword evidence="5 8" id="KW-0812">Transmembrane</keyword>
<evidence type="ECO:0000256" key="2">
    <source>
        <dbReference type="ARBA" id="ARBA00005658"/>
    </source>
</evidence>
<feature type="transmembrane region" description="Helical" evidence="8">
    <location>
        <begin position="45"/>
        <end position="65"/>
    </location>
</feature>
<feature type="transmembrane region" description="Helical" evidence="8">
    <location>
        <begin position="312"/>
        <end position="331"/>
    </location>
</feature>
<keyword evidence="7 8" id="KW-0472">Membrane</keyword>
<dbReference type="Pfam" id="PF02028">
    <property type="entry name" value="BCCT"/>
    <property type="match status" value="1"/>
</dbReference>
<feature type="transmembrane region" description="Helical" evidence="8">
    <location>
        <begin position="86"/>
        <end position="105"/>
    </location>
</feature>
<evidence type="ECO:0000256" key="6">
    <source>
        <dbReference type="ARBA" id="ARBA00022989"/>
    </source>
</evidence>
<feature type="transmembrane region" description="Helical" evidence="8">
    <location>
        <begin position="398"/>
        <end position="428"/>
    </location>
</feature>
<protein>
    <submittedName>
        <fullName evidence="9">BCCT family transporter</fullName>
    </submittedName>
</protein>
<dbReference type="PANTHER" id="PTHR30047">
    <property type="entry name" value="HIGH-AFFINITY CHOLINE TRANSPORT PROTEIN-RELATED"/>
    <property type="match status" value="1"/>
</dbReference>
<accession>A0ABT0GWU1</accession>
<dbReference type="EMBL" id="JALNMJ010000012">
    <property type="protein sequence ID" value="MCK7613914.1"/>
    <property type="molecule type" value="Genomic_DNA"/>
</dbReference>
<feature type="transmembrane region" description="Helical" evidence="8">
    <location>
        <begin position="343"/>
        <end position="368"/>
    </location>
</feature>
<dbReference type="RefSeq" id="WP_248156202.1">
    <property type="nucleotide sequence ID" value="NZ_JALNMJ010000012.1"/>
</dbReference>
<comment type="subcellular location">
    <subcellularLocation>
        <location evidence="1">Cell membrane</location>
        <topology evidence="1">Multi-pass membrane protein</topology>
    </subcellularLocation>
</comment>
<keyword evidence="3" id="KW-0813">Transport</keyword>
<comment type="similarity">
    <text evidence="2">Belongs to the BCCT transporter (TC 2.A.15) family.</text>
</comment>
<evidence type="ECO:0000256" key="7">
    <source>
        <dbReference type="ARBA" id="ARBA00023136"/>
    </source>
</evidence>
<keyword evidence="4" id="KW-1003">Cell membrane</keyword>
<evidence type="ECO:0000313" key="10">
    <source>
        <dbReference type="Proteomes" id="UP001431221"/>
    </source>
</evidence>
<evidence type="ECO:0000256" key="3">
    <source>
        <dbReference type="ARBA" id="ARBA00022448"/>
    </source>
</evidence>
<dbReference type="Proteomes" id="UP001431221">
    <property type="component" value="Unassembled WGS sequence"/>
</dbReference>
<comment type="caution">
    <text evidence="9">The sequence shown here is derived from an EMBL/GenBank/DDBJ whole genome shotgun (WGS) entry which is preliminary data.</text>
</comment>
<keyword evidence="6 8" id="KW-1133">Transmembrane helix</keyword>
<gene>
    <name evidence="9" type="ORF">M0H32_17230</name>
</gene>
<feature type="transmembrane region" description="Helical" evidence="8">
    <location>
        <begin position="220"/>
        <end position="242"/>
    </location>
</feature>
<keyword evidence="10" id="KW-1185">Reference proteome</keyword>
<evidence type="ECO:0000256" key="5">
    <source>
        <dbReference type="ARBA" id="ARBA00022692"/>
    </source>
</evidence>
<feature type="transmembrane region" description="Helical" evidence="8">
    <location>
        <begin position="137"/>
        <end position="155"/>
    </location>
</feature>
<organism evidence="9 10">
    <name type="scientific">Roseibium sediminicola</name>
    <dbReference type="NCBI Taxonomy" id="2933272"/>
    <lineage>
        <taxon>Bacteria</taxon>
        <taxon>Pseudomonadati</taxon>
        <taxon>Pseudomonadota</taxon>
        <taxon>Alphaproteobacteria</taxon>
        <taxon>Hyphomicrobiales</taxon>
        <taxon>Stappiaceae</taxon>
        <taxon>Roseibium</taxon>
    </lineage>
</organism>
<sequence>MQGSRTLLTASLSLCAVIGLWGVLDPASLLAIASAVVDRYFISRGWFVMLSVTVMLLFCLGLVFTRFGDIRLGADTDRPDYSTTTWIAMLFAAGMGVGLLFWAVAEPLTHFHFAQEALPAPLAAEQALLAANFNWGIHAWAIYGTTALAIAYFSYRRGTPMLVSAPVKNLFPGEAWAIAVGWFSDFMAIAAIAIGVGGSVAMGVFQVADGLSVLFGTPSASPLLVGTVFLLMIAAYIPPLLVDLGSGMARLSNLAMALAIGLVIYTIVLGPSEYLMNSIIGGIGNYVSVVIPRGLETFTFFDDAVSKWFQDWTLTYMVWWIAWGPFVGVFVARISKGRTIREFVLGVLIGPTLFSTIWFGAFGGIGIYEALEGRGELLAMTQTNVERMTFALLERLPLATLTTLATVLAAFLFIVTSVVSAAFVLGTFSTGGDPNPSARVRVIWGGILGVLGAAMILSGSMQAVKTLIALGALPFVFITVLLLACLVRALMLDARKEPSHADR</sequence>
<feature type="transmembrane region" description="Helical" evidence="8">
    <location>
        <begin position="440"/>
        <end position="461"/>
    </location>
</feature>
<evidence type="ECO:0000256" key="4">
    <source>
        <dbReference type="ARBA" id="ARBA00022475"/>
    </source>
</evidence>